<name>A0ABW4P171_9NOCA</name>
<keyword evidence="1 3" id="KW-0378">Hydrolase</keyword>
<protein>
    <submittedName>
        <fullName evidence="3">Alpha/beta hydrolase</fullName>
    </submittedName>
</protein>
<dbReference type="EMBL" id="JBHUFB010000008">
    <property type="protein sequence ID" value="MFD1811846.1"/>
    <property type="molecule type" value="Genomic_DNA"/>
</dbReference>
<accession>A0ABW4P171</accession>
<dbReference type="SUPFAM" id="SSF53474">
    <property type="entry name" value="alpha/beta-Hydrolases"/>
    <property type="match status" value="1"/>
</dbReference>
<dbReference type="PANTHER" id="PTHR48081">
    <property type="entry name" value="AB HYDROLASE SUPERFAMILY PROTEIN C4A8.06C"/>
    <property type="match status" value="1"/>
</dbReference>
<evidence type="ECO:0000256" key="1">
    <source>
        <dbReference type="ARBA" id="ARBA00022801"/>
    </source>
</evidence>
<keyword evidence="4" id="KW-1185">Reference proteome</keyword>
<evidence type="ECO:0000313" key="4">
    <source>
        <dbReference type="Proteomes" id="UP001597286"/>
    </source>
</evidence>
<proteinExistence type="predicted"/>
<dbReference type="GO" id="GO:0016787">
    <property type="term" value="F:hydrolase activity"/>
    <property type="evidence" value="ECO:0007669"/>
    <property type="project" value="UniProtKB-KW"/>
</dbReference>
<reference evidence="4" key="1">
    <citation type="journal article" date="2019" name="Int. J. Syst. Evol. Microbiol.">
        <title>The Global Catalogue of Microorganisms (GCM) 10K type strain sequencing project: providing services to taxonomists for standard genome sequencing and annotation.</title>
        <authorList>
            <consortium name="The Broad Institute Genomics Platform"/>
            <consortium name="The Broad Institute Genome Sequencing Center for Infectious Disease"/>
            <person name="Wu L."/>
            <person name="Ma J."/>
        </authorList>
    </citation>
    <scope>NUCLEOTIDE SEQUENCE [LARGE SCALE GENOMIC DNA]</scope>
    <source>
        <strain evidence="4">DT72</strain>
    </source>
</reference>
<dbReference type="Pfam" id="PF07859">
    <property type="entry name" value="Abhydrolase_3"/>
    <property type="match status" value="1"/>
</dbReference>
<dbReference type="RefSeq" id="WP_378484384.1">
    <property type="nucleotide sequence ID" value="NZ_JBHUFB010000008.1"/>
</dbReference>
<evidence type="ECO:0000313" key="3">
    <source>
        <dbReference type="EMBL" id="MFD1811846.1"/>
    </source>
</evidence>
<organism evidence="3 4">
    <name type="scientific">Rhodococcus gannanensis</name>
    <dbReference type="NCBI Taxonomy" id="1960308"/>
    <lineage>
        <taxon>Bacteria</taxon>
        <taxon>Bacillati</taxon>
        <taxon>Actinomycetota</taxon>
        <taxon>Actinomycetes</taxon>
        <taxon>Mycobacteriales</taxon>
        <taxon>Nocardiaceae</taxon>
        <taxon>Rhodococcus</taxon>
    </lineage>
</organism>
<gene>
    <name evidence="3" type="ORF">ACFSJG_06435</name>
</gene>
<dbReference type="Gene3D" id="3.40.50.1820">
    <property type="entry name" value="alpha/beta hydrolase"/>
    <property type="match status" value="1"/>
</dbReference>
<dbReference type="Proteomes" id="UP001597286">
    <property type="component" value="Unassembled WGS sequence"/>
</dbReference>
<dbReference type="InterPro" id="IPR013094">
    <property type="entry name" value="AB_hydrolase_3"/>
</dbReference>
<dbReference type="InterPro" id="IPR050300">
    <property type="entry name" value="GDXG_lipolytic_enzyme"/>
</dbReference>
<dbReference type="InterPro" id="IPR029058">
    <property type="entry name" value="AB_hydrolase_fold"/>
</dbReference>
<dbReference type="PANTHER" id="PTHR48081:SF8">
    <property type="entry name" value="ALPHA_BETA HYDROLASE FOLD-3 DOMAIN-CONTAINING PROTEIN-RELATED"/>
    <property type="match status" value="1"/>
</dbReference>
<evidence type="ECO:0000259" key="2">
    <source>
        <dbReference type="Pfam" id="PF07859"/>
    </source>
</evidence>
<feature type="domain" description="Alpha/beta hydrolase fold-3" evidence="2">
    <location>
        <begin position="120"/>
        <end position="330"/>
    </location>
</feature>
<comment type="caution">
    <text evidence="3">The sequence shown here is derived from an EMBL/GenBank/DDBJ whole genome shotgun (WGS) entry which is preliminary data.</text>
</comment>
<sequence length="367" mass="38663">MTSSTPHPADRLARAVLRTLATLPRPVQRLIGGRPLRIDGAELDTEVQLGLRLMTLAAGTTFENLPLPEGRAQIDREAWIVGAATEVGDVRDLTVDGADGPIPARLYRPHHHAGERLPLLVYFHGGGFVLGGLGAADSVSRFLCANAGVAVLSVDYRLAPEHPFPAGVNDAIAAFDHAIAHAEELGIDPTAVAVGGESAGGNLAAVVSLATTIEARTRPDRPVPCFQLLFMPVTDLSTKHRSYELFGDGLFLTEAQMDWYRDHYLTDPAQAVDPLVSPLLADDLTGLPPAYVATAGFDVLRDEGEAYAQRMREAGVAVGTRRHRGIVHGLVNATGVGHAATAALAEAAGALQLGLRSSVLATDGGNR</sequence>